<protein>
    <submittedName>
        <fullName evidence="13">Vitamin K epoxide reductase family protein</fullName>
    </submittedName>
</protein>
<keyword evidence="3 10" id="KW-0812">Transmembrane</keyword>
<dbReference type="InterPro" id="IPR012336">
    <property type="entry name" value="Thioredoxin-like_fold"/>
</dbReference>
<dbReference type="RefSeq" id="WP_248434240.1">
    <property type="nucleotide sequence ID" value="NZ_CP096205.1"/>
</dbReference>
<gene>
    <name evidence="13" type="ORF">M0M57_00045</name>
</gene>
<keyword evidence="5 10" id="KW-1133">Transmembrane helix</keyword>
<dbReference type="EMBL" id="CP096205">
    <property type="protein sequence ID" value="UPQ79248.1"/>
    <property type="molecule type" value="Genomic_DNA"/>
</dbReference>
<evidence type="ECO:0000256" key="3">
    <source>
        <dbReference type="ARBA" id="ARBA00022692"/>
    </source>
</evidence>
<keyword evidence="4" id="KW-0874">Quinone</keyword>
<dbReference type="CDD" id="cd12921">
    <property type="entry name" value="VKOR_4"/>
    <property type="match status" value="1"/>
</dbReference>
<dbReference type="InterPro" id="IPR036249">
    <property type="entry name" value="Thioredoxin-like_sf"/>
</dbReference>
<keyword evidence="8" id="KW-1015">Disulfide bond</keyword>
<sequence length="512" mass="59651">MLNVVSKYLNINNYSDLIDNFRDLYLSHPNYPSLYAITDSFDSLRIENIAAYVPKDKFVELPQKFMTFFGNEFVLVSKHNDFVLIESDNLKEFQFKKDDFIVNWDGLFVGIEPNEKESKGLHYNKTFNYLKNGLLVFIPFLLLLFFKELDIYSLLITSVVVMGFLLSILIVNESFGINEKLVSNFCNFNSSVSCNKVFASSYSKINKWLSFIDLPIIFFGAGFLSIFFETGITNLIGFISLFAFPIILYTIWIQKIKLKKWCTLCLLISFSLLSLGMFFIIYSSISSLTFQGLIVYILSTLAVSLLWFLIKDNLEKINKQSNEIYQLRKIKRNYSVFNFLTKPILNAEAFNSLKKINLGNSNAPIKICLLLSPSCFHCHKIFKDVITLIQNNSDSITVDIIFNINPNNKENPFNVVVETLTEMNITKSDKLFEAISDWHIHNFELEKWKNKWKINNVSSETVNLMHEYYDWCLLNNFSYTPVIIINQKLFPKEYELQDLNYFITDLIEENNH</sequence>
<evidence type="ECO:0000313" key="14">
    <source>
        <dbReference type="Proteomes" id="UP000830583"/>
    </source>
</evidence>
<accession>A0ABY4KEJ8</accession>
<dbReference type="Gene3D" id="1.20.1440.130">
    <property type="entry name" value="VKOR domain"/>
    <property type="match status" value="1"/>
</dbReference>
<keyword evidence="6" id="KW-0560">Oxidoreductase</keyword>
<feature type="transmembrane region" description="Helical" evidence="10">
    <location>
        <begin position="208"/>
        <end position="228"/>
    </location>
</feature>
<evidence type="ECO:0000256" key="7">
    <source>
        <dbReference type="ARBA" id="ARBA00023136"/>
    </source>
</evidence>
<evidence type="ECO:0000256" key="1">
    <source>
        <dbReference type="ARBA" id="ARBA00004141"/>
    </source>
</evidence>
<evidence type="ECO:0000256" key="8">
    <source>
        <dbReference type="ARBA" id="ARBA00023157"/>
    </source>
</evidence>
<evidence type="ECO:0000256" key="4">
    <source>
        <dbReference type="ARBA" id="ARBA00022719"/>
    </source>
</evidence>
<organism evidence="13 14">
    <name type="scientific">Flavobacterium azooxidireducens</name>
    <dbReference type="NCBI Taxonomy" id="1871076"/>
    <lineage>
        <taxon>Bacteria</taxon>
        <taxon>Pseudomonadati</taxon>
        <taxon>Bacteroidota</taxon>
        <taxon>Flavobacteriia</taxon>
        <taxon>Flavobacteriales</taxon>
        <taxon>Flavobacteriaceae</taxon>
        <taxon>Flavobacterium</taxon>
    </lineage>
</organism>
<dbReference type="Pfam" id="PF13462">
    <property type="entry name" value="Thioredoxin_4"/>
    <property type="match status" value="1"/>
</dbReference>
<keyword evidence="9" id="KW-0676">Redox-active center</keyword>
<evidence type="ECO:0000259" key="12">
    <source>
        <dbReference type="Pfam" id="PF13462"/>
    </source>
</evidence>
<feature type="transmembrane region" description="Helical" evidence="10">
    <location>
        <begin position="152"/>
        <end position="171"/>
    </location>
</feature>
<feature type="domain" description="Thioredoxin-like fold" evidence="12">
    <location>
        <begin position="354"/>
        <end position="503"/>
    </location>
</feature>
<comment type="similarity">
    <text evidence="2">Belongs to the VKOR family.</text>
</comment>
<evidence type="ECO:0000256" key="6">
    <source>
        <dbReference type="ARBA" id="ARBA00023002"/>
    </source>
</evidence>
<dbReference type="Proteomes" id="UP000830583">
    <property type="component" value="Chromosome"/>
</dbReference>
<feature type="transmembrane region" description="Helical" evidence="10">
    <location>
        <begin position="129"/>
        <end position="146"/>
    </location>
</feature>
<dbReference type="InterPro" id="IPR012932">
    <property type="entry name" value="VKOR"/>
</dbReference>
<feature type="domain" description="Vitamin K epoxide reductase" evidence="11">
    <location>
        <begin position="155"/>
        <end position="275"/>
    </location>
</feature>
<evidence type="ECO:0000256" key="2">
    <source>
        <dbReference type="ARBA" id="ARBA00006214"/>
    </source>
</evidence>
<feature type="transmembrane region" description="Helical" evidence="10">
    <location>
        <begin position="288"/>
        <end position="310"/>
    </location>
</feature>
<evidence type="ECO:0000256" key="10">
    <source>
        <dbReference type="SAM" id="Phobius"/>
    </source>
</evidence>
<reference evidence="13" key="1">
    <citation type="submission" date="2022-04" db="EMBL/GenBank/DDBJ databases">
        <title>Consumption of N2O by Flavobacterium azooxidireducens sp. nov. isolated from Decomposing Leaf Litter of Phragmites australis (Cav.).</title>
        <authorList>
            <person name="Behrendt U."/>
            <person name="Spanner T."/>
            <person name="Augustin J."/>
            <person name="Horn M.A."/>
            <person name="Kolb S."/>
            <person name="Ulrich A."/>
        </authorList>
    </citation>
    <scope>NUCLEOTIDE SEQUENCE</scope>
    <source>
        <strain evidence="13">IGB 4-14</strain>
    </source>
</reference>
<feature type="transmembrane region" description="Helical" evidence="10">
    <location>
        <begin position="264"/>
        <end position="282"/>
    </location>
</feature>
<feature type="transmembrane region" description="Helical" evidence="10">
    <location>
        <begin position="234"/>
        <end position="252"/>
    </location>
</feature>
<comment type="subcellular location">
    <subcellularLocation>
        <location evidence="1">Membrane</location>
        <topology evidence="1">Multi-pass membrane protein</topology>
    </subcellularLocation>
</comment>
<dbReference type="Pfam" id="PF07884">
    <property type="entry name" value="VKOR"/>
    <property type="match status" value="1"/>
</dbReference>
<evidence type="ECO:0000313" key="13">
    <source>
        <dbReference type="EMBL" id="UPQ79248.1"/>
    </source>
</evidence>
<keyword evidence="14" id="KW-1185">Reference proteome</keyword>
<proteinExistence type="inferred from homology"/>
<evidence type="ECO:0000256" key="5">
    <source>
        <dbReference type="ARBA" id="ARBA00022989"/>
    </source>
</evidence>
<dbReference type="Gene3D" id="3.40.30.10">
    <property type="entry name" value="Glutaredoxin"/>
    <property type="match status" value="1"/>
</dbReference>
<evidence type="ECO:0000256" key="9">
    <source>
        <dbReference type="ARBA" id="ARBA00023284"/>
    </source>
</evidence>
<name>A0ABY4KEJ8_9FLAO</name>
<evidence type="ECO:0000259" key="11">
    <source>
        <dbReference type="Pfam" id="PF07884"/>
    </source>
</evidence>
<dbReference type="InterPro" id="IPR038354">
    <property type="entry name" value="VKOR_sf"/>
</dbReference>
<keyword evidence="7 10" id="KW-0472">Membrane</keyword>
<dbReference type="SUPFAM" id="SSF52833">
    <property type="entry name" value="Thioredoxin-like"/>
    <property type="match status" value="1"/>
</dbReference>